<evidence type="ECO:0000313" key="19">
    <source>
        <dbReference type="EMBL" id="PPQ81671.1"/>
    </source>
</evidence>
<keyword evidence="10 14" id="KW-0560">Oxidoreductase</keyword>
<evidence type="ECO:0000256" key="7">
    <source>
        <dbReference type="ARBA" id="ARBA00022605"/>
    </source>
</evidence>
<evidence type="ECO:0000256" key="14">
    <source>
        <dbReference type="PIRNR" id="PIRNR036497"/>
    </source>
</evidence>
<accession>A0A409WT76</accession>
<evidence type="ECO:0000256" key="1">
    <source>
        <dbReference type="ARBA" id="ARBA00001920"/>
    </source>
</evidence>
<dbReference type="PIRSF" id="PIRSF036497">
    <property type="entry name" value="HDH_short"/>
    <property type="match status" value="1"/>
</dbReference>
<feature type="active site" description="Proton donor" evidence="15">
    <location>
        <position position="232"/>
    </location>
</feature>
<dbReference type="Proteomes" id="UP000283269">
    <property type="component" value="Unassembled WGS sequence"/>
</dbReference>
<dbReference type="SUPFAM" id="SSF55347">
    <property type="entry name" value="Glyceraldehyde-3-phosphate dehydrogenase-like, C-terminal domain"/>
    <property type="match status" value="1"/>
</dbReference>
<keyword evidence="8 14" id="KW-0791">Threonine biosynthesis</keyword>
<dbReference type="InParanoid" id="A0A409WT76"/>
<dbReference type="Pfam" id="PF03447">
    <property type="entry name" value="NAD_binding_3"/>
    <property type="match status" value="1"/>
</dbReference>
<dbReference type="GO" id="GO:0009088">
    <property type="term" value="P:threonine biosynthetic process"/>
    <property type="evidence" value="ECO:0007669"/>
    <property type="project" value="UniProtKB-UniPathway"/>
</dbReference>
<organism evidence="19 20">
    <name type="scientific">Psilocybe cyanescens</name>
    <dbReference type="NCBI Taxonomy" id="93625"/>
    <lineage>
        <taxon>Eukaryota</taxon>
        <taxon>Fungi</taxon>
        <taxon>Dikarya</taxon>
        <taxon>Basidiomycota</taxon>
        <taxon>Agaricomycotina</taxon>
        <taxon>Agaricomycetes</taxon>
        <taxon>Agaricomycetidae</taxon>
        <taxon>Agaricales</taxon>
        <taxon>Agaricineae</taxon>
        <taxon>Strophariaceae</taxon>
        <taxon>Psilocybe</taxon>
    </lineage>
</organism>
<evidence type="ECO:0000256" key="6">
    <source>
        <dbReference type="ARBA" id="ARBA00013376"/>
    </source>
</evidence>
<dbReference type="OrthoDB" id="67851at2759"/>
<dbReference type="FunFam" id="3.30.360.10:FF:000006">
    <property type="entry name" value="Bifunctional aspartokinase/homoserine dehydrogenase"/>
    <property type="match status" value="1"/>
</dbReference>
<feature type="binding site" evidence="16">
    <location>
        <begin position="17"/>
        <end position="22"/>
    </location>
    <ligand>
        <name>NADP(+)</name>
        <dbReference type="ChEBI" id="CHEBI:58349"/>
    </ligand>
</feature>
<dbReference type="GO" id="GO:0004412">
    <property type="term" value="F:homoserine dehydrogenase activity"/>
    <property type="evidence" value="ECO:0007669"/>
    <property type="project" value="UniProtKB-EC"/>
</dbReference>
<feature type="binding site" evidence="16">
    <location>
        <position position="101"/>
    </location>
    <ligand>
        <name>NADPH</name>
        <dbReference type="ChEBI" id="CHEBI:57783"/>
    </ligand>
</feature>
<evidence type="ECO:0000256" key="2">
    <source>
        <dbReference type="ARBA" id="ARBA00005056"/>
    </source>
</evidence>
<protein>
    <recommendedName>
        <fullName evidence="6 14">Homoserine dehydrogenase</fullName>
        <shortName evidence="14">HDH</shortName>
        <ecNumber evidence="5 14">1.1.1.3</ecNumber>
    </recommendedName>
</protein>
<evidence type="ECO:0000256" key="16">
    <source>
        <dbReference type="PIRSR" id="PIRSR036497-2"/>
    </source>
</evidence>
<comment type="cofactor">
    <cofactor evidence="1">
        <name>a metal cation</name>
        <dbReference type="ChEBI" id="CHEBI:25213"/>
    </cofactor>
</comment>
<evidence type="ECO:0000256" key="15">
    <source>
        <dbReference type="PIRSR" id="PIRSR036497-1"/>
    </source>
</evidence>
<dbReference type="AlphaFoldDB" id="A0A409WT76"/>
<dbReference type="PANTHER" id="PTHR43070:SF5">
    <property type="entry name" value="HOMOSERINE DEHYDROGENASE"/>
    <property type="match status" value="1"/>
</dbReference>
<dbReference type="InterPro" id="IPR005106">
    <property type="entry name" value="Asp/hSer_DH_NAD-bd"/>
</dbReference>
<evidence type="ECO:0000256" key="12">
    <source>
        <dbReference type="ARBA" id="ARBA00048841"/>
    </source>
</evidence>
<dbReference type="UniPathway" id="UPA00051">
    <property type="reaction ID" value="UER00465"/>
</dbReference>
<sequence>MSSASAQQPKILVAVVGVGLVGSELINQLLSIPPQLSPFKLVSLTSSSRSLFTGKENPITPNAAWKSLLASSAAPADLKVLTTQLTQLVGEKERVALVDNTSSEEVAALYPLWLKEGINVVTPNKKAFSGEAELFDKILSAIQESGAKFLNEATVGAGLPIIAPLKELLATGDKIIKIEGVFSGTMSYIFNEFSTGKPDGPAFSSVVAIAREKGYTEPHPADDLNGFDVARKLTILSRLISSSPAGSTLPSLQSFASVQTASLIPRALDGIPTGDEFIKRLPEFDEEFAKLRIEASKENKVLRFVGVVDVAGGQVRAGLEKYRIDHPFATSLGGSDNIIMFHTERYSPRPLIVQGAGAGAAVTAMGVLGDLLKLA</sequence>
<dbReference type="STRING" id="93625.A0A409WT76"/>
<dbReference type="Gene3D" id="3.30.360.10">
    <property type="entry name" value="Dihydrodipicolinate Reductase, domain 2"/>
    <property type="match status" value="1"/>
</dbReference>
<comment type="caution">
    <text evidence="19">The sequence shown here is derived from an EMBL/GenBank/DDBJ whole genome shotgun (WGS) entry which is preliminary data.</text>
</comment>
<evidence type="ECO:0000256" key="13">
    <source>
        <dbReference type="ARBA" id="ARBA00059589"/>
    </source>
</evidence>
<evidence type="ECO:0000256" key="5">
    <source>
        <dbReference type="ARBA" id="ARBA00013213"/>
    </source>
</evidence>
<evidence type="ECO:0000259" key="18">
    <source>
        <dbReference type="Pfam" id="PF03447"/>
    </source>
</evidence>
<evidence type="ECO:0000256" key="8">
    <source>
        <dbReference type="ARBA" id="ARBA00022697"/>
    </source>
</evidence>
<dbReference type="EC" id="1.1.1.3" evidence="5 14"/>
<dbReference type="GO" id="GO:0009086">
    <property type="term" value="P:methionine biosynthetic process"/>
    <property type="evidence" value="ECO:0007669"/>
    <property type="project" value="UniProtKB-KW"/>
</dbReference>
<dbReference type="PANTHER" id="PTHR43070">
    <property type="match status" value="1"/>
</dbReference>
<name>A0A409WT76_PSICY</name>
<dbReference type="InterPro" id="IPR036291">
    <property type="entry name" value="NAD(P)-bd_dom_sf"/>
</dbReference>
<dbReference type="Gene3D" id="3.40.50.720">
    <property type="entry name" value="NAD(P)-binding Rossmann-like Domain"/>
    <property type="match status" value="1"/>
</dbReference>
<comment type="function">
    <text evidence="13">Catalyzes the conversion of L-aspartate-beta-semialdehyde (L-Asa) to L-homoserine (L-Hse), the third step in the biosynthesis of amino acids that derive from aspartate (the aspartate family of amino acids), including methioinine and threonine, the latter of which is a precursor to isoleucine; production of homoserine leads to a branch-point in the pathway as it can either be O-phosphorylated for processing to threonine, or O-acylated for processing to methionine.</text>
</comment>
<keyword evidence="11 14" id="KW-0486">Methionine biosynthesis</keyword>
<feature type="binding site" evidence="16">
    <location>
        <position position="217"/>
    </location>
    <ligand>
        <name>L-homoserine</name>
        <dbReference type="ChEBI" id="CHEBI:57476"/>
    </ligand>
</feature>
<evidence type="ECO:0000256" key="3">
    <source>
        <dbReference type="ARBA" id="ARBA00005062"/>
    </source>
</evidence>
<evidence type="ECO:0000256" key="10">
    <source>
        <dbReference type="ARBA" id="ARBA00023002"/>
    </source>
</evidence>
<evidence type="ECO:0000313" key="20">
    <source>
        <dbReference type="Proteomes" id="UP000283269"/>
    </source>
</evidence>
<dbReference type="FunCoup" id="A0A409WT76">
    <property type="interactions" value="118"/>
</dbReference>
<dbReference type="EMBL" id="NHYD01003226">
    <property type="protein sequence ID" value="PPQ81671.1"/>
    <property type="molecule type" value="Genomic_DNA"/>
</dbReference>
<evidence type="ECO:0000256" key="11">
    <source>
        <dbReference type="ARBA" id="ARBA00023167"/>
    </source>
</evidence>
<keyword evidence="9 14" id="KW-0521">NADP</keyword>
<reference evidence="19 20" key="1">
    <citation type="journal article" date="2018" name="Evol. Lett.">
        <title>Horizontal gene cluster transfer increased hallucinogenic mushroom diversity.</title>
        <authorList>
            <person name="Reynolds H.T."/>
            <person name="Vijayakumar V."/>
            <person name="Gluck-Thaler E."/>
            <person name="Korotkin H.B."/>
            <person name="Matheny P.B."/>
            <person name="Slot J.C."/>
        </authorList>
    </citation>
    <scope>NUCLEOTIDE SEQUENCE [LARGE SCALE GENOMIC DNA]</scope>
    <source>
        <strain evidence="19 20">2631</strain>
    </source>
</reference>
<feature type="binding site" evidence="16">
    <location>
        <position position="125"/>
    </location>
    <ligand>
        <name>NADPH</name>
        <dbReference type="ChEBI" id="CHEBI:57783"/>
    </ligand>
</feature>
<evidence type="ECO:0000256" key="4">
    <source>
        <dbReference type="ARBA" id="ARBA00006753"/>
    </source>
</evidence>
<comment type="catalytic activity">
    <reaction evidence="12">
        <text>L-homoserine + NADP(+) = L-aspartate 4-semialdehyde + NADPH + H(+)</text>
        <dbReference type="Rhea" id="RHEA:15761"/>
        <dbReference type="ChEBI" id="CHEBI:15378"/>
        <dbReference type="ChEBI" id="CHEBI:57476"/>
        <dbReference type="ChEBI" id="CHEBI:57783"/>
        <dbReference type="ChEBI" id="CHEBI:58349"/>
        <dbReference type="ChEBI" id="CHEBI:537519"/>
        <dbReference type="EC" id="1.1.1.3"/>
    </reaction>
    <physiologicalReaction direction="right-to-left" evidence="12">
        <dbReference type="Rhea" id="RHEA:15763"/>
    </physiologicalReaction>
</comment>
<keyword evidence="20" id="KW-1185">Reference proteome</keyword>
<evidence type="ECO:0000259" key="17">
    <source>
        <dbReference type="Pfam" id="PF00742"/>
    </source>
</evidence>
<keyword evidence="7 14" id="KW-0028">Amino-acid biosynthesis</keyword>
<gene>
    <name evidence="19" type="ORF">CVT25_013349</name>
</gene>
<dbReference type="Pfam" id="PF00742">
    <property type="entry name" value="Homoserine_dh"/>
    <property type="match status" value="1"/>
</dbReference>
<feature type="domain" description="Aspartate/homoserine dehydrogenase NAD-binding" evidence="18">
    <location>
        <begin position="17"/>
        <end position="150"/>
    </location>
</feature>
<dbReference type="GO" id="GO:0050661">
    <property type="term" value="F:NADP binding"/>
    <property type="evidence" value="ECO:0007669"/>
    <property type="project" value="InterPro"/>
</dbReference>
<proteinExistence type="inferred from homology"/>
<dbReference type="InterPro" id="IPR011147">
    <property type="entry name" value="Bifunc_Aspkin/hSer_DH"/>
</dbReference>
<dbReference type="InterPro" id="IPR022697">
    <property type="entry name" value="HDH_short"/>
</dbReference>
<comment type="similarity">
    <text evidence="4 14">Belongs to the homoserine dehydrogenase family.</text>
</comment>
<comment type="pathway">
    <text evidence="2">Amino-acid biosynthesis; L-threonine biosynthesis; L-threonine from L-aspartate: step 3/5.</text>
</comment>
<dbReference type="GO" id="GO:0009090">
    <property type="term" value="P:homoserine biosynthetic process"/>
    <property type="evidence" value="ECO:0007669"/>
    <property type="project" value="TreeGrafter"/>
</dbReference>
<feature type="domain" description="Homoserine dehydrogenase catalytic" evidence="17">
    <location>
        <begin position="160"/>
        <end position="372"/>
    </location>
</feature>
<dbReference type="UniPathway" id="UPA00050">
    <property type="reaction ID" value="UER00063"/>
</dbReference>
<evidence type="ECO:0000256" key="9">
    <source>
        <dbReference type="ARBA" id="ARBA00022857"/>
    </source>
</evidence>
<comment type="pathway">
    <text evidence="3">Amino-acid biosynthesis; L-methionine biosynthesis via de novo pathway; L-homoserine from L-aspartate: step 3/3.</text>
</comment>
<dbReference type="SUPFAM" id="SSF51735">
    <property type="entry name" value="NAD(P)-binding Rossmann-fold domains"/>
    <property type="match status" value="1"/>
</dbReference>
<dbReference type="InterPro" id="IPR001342">
    <property type="entry name" value="HDH_cat"/>
</dbReference>